<accession>A0ABN7M195</accession>
<organism evidence="1 2">
    <name type="scientific">Nitrospira defluvii</name>
    <dbReference type="NCBI Taxonomy" id="330214"/>
    <lineage>
        <taxon>Bacteria</taxon>
        <taxon>Pseudomonadati</taxon>
        <taxon>Nitrospirota</taxon>
        <taxon>Nitrospiria</taxon>
        <taxon>Nitrospirales</taxon>
        <taxon>Nitrospiraceae</taxon>
        <taxon>Nitrospira</taxon>
    </lineage>
</organism>
<gene>
    <name evidence="1" type="ORF">NSPZN2_40689</name>
</gene>
<comment type="caution">
    <text evidence="1">The sequence shown here is derived from an EMBL/GenBank/DDBJ whole genome shotgun (WGS) entry which is preliminary data.</text>
</comment>
<evidence type="ECO:0000313" key="2">
    <source>
        <dbReference type="Proteomes" id="UP000675880"/>
    </source>
</evidence>
<evidence type="ECO:0000313" key="1">
    <source>
        <dbReference type="EMBL" id="CAE6779599.1"/>
    </source>
</evidence>
<proteinExistence type="predicted"/>
<dbReference type="Proteomes" id="UP000675880">
    <property type="component" value="Unassembled WGS sequence"/>
</dbReference>
<protein>
    <submittedName>
        <fullName evidence="1">Uncharacterized protein</fullName>
    </submittedName>
</protein>
<sequence>MKLYIELNQGEQIHGQAYGYIGRNETDNDGEDIAGYFFTWLGATAVVTTQAEKEAVLESLELDEITQADEWIPQGEPYDLLEKTLDEILAEQATYYVVECEYVGPDPDQHTNTHTYEITTTPPRLNMSHEICTDGWLGTTNDWSRTAHDAFETKADARESVQDLLAGEGYREQDLASHHVAEGVVAVYLVGRHEALNAEAKDEEGDEA</sequence>
<dbReference type="RefSeq" id="WP_213043473.1">
    <property type="nucleotide sequence ID" value="NZ_CAJNBJ010000017.1"/>
</dbReference>
<dbReference type="EMBL" id="CAJNBJ010000017">
    <property type="protein sequence ID" value="CAE6779599.1"/>
    <property type="molecule type" value="Genomic_DNA"/>
</dbReference>
<keyword evidence="2" id="KW-1185">Reference proteome</keyword>
<reference evidence="1 2" key="1">
    <citation type="submission" date="2021-02" db="EMBL/GenBank/DDBJ databases">
        <authorList>
            <person name="Han P."/>
        </authorList>
    </citation>
    <scope>NUCLEOTIDE SEQUENCE [LARGE SCALE GENOMIC DNA]</scope>
    <source>
        <strain evidence="1">Candidatus Nitrospira sp. ZN2</strain>
    </source>
</reference>
<name>A0ABN7M195_9BACT</name>